<dbReference type="Pfam" id="PF00563">
    <property type="entry name" value="EAL"/>
    <property type="match status" value="1"/>
</dbReference>
<comment type="caution">
    <text evidence="4">The sequence shown here is derived from an EMBL/GenBank/DDBJ whole genome shotgun (WGS) entry which is preliminary data.</text>
</comment>
<sequence length="397" mass="44818">MNRHVLIIEDHDFQRKFLHLQLEKAGLNHISSVSCGTEALDYIAKHHPNLLICDLNMPTMDGIELLQKLGEESYQGEIIISSAQNEIVINSAEKMCQQYGLKLIGLMEKPVTSEKLSLLLHTSGQDSSQKPSEPISISVTEKSVLKGIANNEFELYYQPLVSFKTGEWLESETLIRWNHPEYGVLTPYFFLDKVQELGLLHPIALQTLNQAIQDLPNTEFRRFAFNITANELMNDEFTQHLFTLIDDRTLSASSIRLELTESDIIQNLGKALASATRICMKGVALAIDDFGTGYSSLKLLEELPFSELKLDVNFVKNVNNSNVSRAIVEASLFLAERLNFNTVAEGIEDKALWSCLQGLSGENGLAQGYFIARPMPVSHLNEWHKNWKKRIIIEELL</sequence>
<accession>A0AAV5NV30</accession>
<dbReference type="CDD" id="cd01948">
    <property type="entry name" value="EAL"/>
    <property type="match status" value="1"/>
</dbReference>
<dbReference type="PROSITE" id="PS50883">
    <property type="entry name" value="EAL"/>
    <property type="match status" value="1"/>
</dbReference>
<dbReference type="SMART" id="SM00052">
    <property type="entry name" value="EAL"/>
    <property type="match status" value="1"/>
</dbReference>
<dbReference type="RefSeq" id="WP_126610222.1">
    <property type="nucleotide sequence ID" value="NZ_AP025144.1"/>
</dbReference>
<proteinExistence type="predicted"/>
<dbReference type="InterPro" id="IPR001789">
    <property type="entry name" value="Sig_transdc_resp-reg_receiver"/>
</dbReference>
<keyword evidence="5" id="KW-1185">Reference proteome</keyword>
<dbReference type="InterPro" id="IPR001633">
    <property type="entry name" value="EAL_dom"/>
</dbReference>
<dbReference type="PANTHER" id="PTHR33121">
    <property type="entry name" value="CYCLIC DI-GMP PHOSPHODIESTERASE PDEF"/>
    <property type="match status" value="1"/>
</dbReference>
<dbReference type="PROSITE" id="PS51257">
    <property type="entry name" value="PROKAR_LIPOPROTEIN"/>
    <property type="match status" value="1"/>
</dbReference>
<dbReference type="SUPFAM" id="SSF52172">
    <property type="entry name" value="CheY-like"/>
    <property type="match status" value="1"/>
</dbReference>
<dbReference type="SUPFAM" id="SSF141868">
    <property type="entry name" value="EAL domain-like"/>
    <property type="match status" value="1"/>
</dbReference>
<keyword evidence="1" id="KW-0597">Phosphoprotein</keyword>
<dbReference type="Proteomes" id="UP001156690">
    <property type="component" value="Unassembled WGS sequence"/>
</dbReference>
<dbReference type="PROSITE" id="PS50110">
    <property type="entry name" value="RESPONSE_REGULATORY"/>
    <property type="match status" value="1"/>
</dbReference>
<dbReference type="GO" id="GO:0071111">
    <property type="term" value="F:cyclic-guanylate-specific phosphodiesterase activity"/>
    <property type="evidence" value="ECO:0007669"/>
    <property type="project" value="InterPro"/>
</dbReference>
<dbReference type="InterPro" id="IPR035919">
    <property type="entry name" value="EAL_sf"/>
</dbReference>
<dbReference type="AlphaFoldDB" id="A0AAV5NV30"/>
<reference evidence="5" key="1">
    <citation type="journal article" date="2019" name="Int. J. Syst. Evol. Microbiol.">
        <title>The Global Catalogue of Microorganisms (GCM) 10K type strain sequencing project: providing services to taxonomists for standard genome sequencing and annotation.</title>
        <authorList>
            <consortium name="The Broad Institute Genomics Platform"/>
            <consortium name="The Broad Institute Genome Sequencing Center for Infectious Disease"/>
            <person name="Wu L."/>
            <person name="Ma J."/>
        </authorList>
    </citation>
    <scope>NUCLEOTIDE SEQUENCE [LARGE SCALE GENOMIC DNA]</scope>
    <source>
        <strain evidence="5">NBRC 15640</strain>
    </source>
</reference>
<dbReference type="GO" id="GO:0000160">
    <property type="term" value="P:phosphorelay signal transduction system"/>
    <property type="evidence" value="ECO:0007669"/>
    <property type="project" value="InterPro"/>
</dbReference>
<organism evidence="4 5">
    <name type="scientific">Vibrio penaeicida</name>
    <dbReference type="NCBI Taxonomy" id="104609"/>
    <lineage>
        <taxon>Bacteria</taxon>
        <taxon>Pseudomonadati</taxon>
        <taxon>Pseudomonadota</taxon>
        <taxon>Gammaproteobacteria</taxon>
        <taxon>Vibrionales</taxon>
        <taxon>Vibrionaceae</taxon>
        <taxon>Vibrio</taxon>
    </lineage>
</organism>
<evidence type="ECO:0000259" key="3">
    <source>
        <dbReference type="PROSITE" id="PS50883"/>
    </source>
</evidence>
<dbReference type="PANTHER" id="PTHR33121:SF70">
    <property type="entry name" value="SIGNALING PROTEIN YKOW"/>
    <property type="match status" value="1"/>
</dbReference>
<feature type="modified residue" description="4-aspartylphosphate" evidence="1">
    <location>
        <position position="54"/>
    </location>
</feature>
<dbReference type="Pfam" id="PF00072">
    <property type="entry name" value="Response_reg"/>
    <property type="match status" value="1"/>
</dbReference>
<evidence type="ECO:0000313" key="5">
    <source>
        <dbReference type="Proteomes" id="UP001156690"/>
    </source>
</evidence>
<dbReference type="Gene3D" id="3.40.50.2300">
    <property type="match status" value="1"/>
</dbReference>
<dbReference type="InterPro" id="IPR050706">
    <property type="entry name" value="Cyclic-di-GMP_PDE-like"/>
</dbReference>
<dbReference type="EMBL" id="BSNX01000052">
    <property type="protein sequence ID" value="GLQ74112.1"/>
    <property type="molecule type" value="Genomic_DNA"/>
</dbReference>
<gene>
    <name evidence="4" type="ORF">GCM10007932_34730</name>
</gene>
<dbReference type="InterPro" id="IPR011006">
    <property type="entry name" value="CheY-like_superfamily"/>
</dbReference>
<evidence type="ECO:0000259" key="2">
    <source>
        <dbReference type="PROSITE" id="PS50110"/>
    </source>
</evidence>
<name>A0AAV5NV30_9VIBR</name>
<feature type="domain" description="Response regulatory" evidence="2">
    <location>
        <begin position="4"/>
        <end position="124"/>
    </location>
</feature>
<protein>
    <submittedName>
        <fullName evidence="4">Transcriptional regulator</fullName>
    </submittedName>
</protein>
<dbReference type="Gene3D" id="3.20.20.450">
    <property type="entry name" value="EAL domain"/>
    <property type="match status" value="1"/>
</dbReference>
<evidence type="ECO:0000256" key="1">
    <source>
        <dbReference type="PROSITE-ProRule" id="PRU00169"/>
    </source>
</evidence>
<dbReference type="SMART" id="SM00448">
    <property type="entry name" value="REC"/>
    <property type="match status" value="1"/>
</dbReference>
<feature type="domain" description="EAL" evidence="3">
    <location>
        <begin position="137"/>
        <end position="388"/>
    </location>
</feature>
<evidence type="ECO:0000313" key="4">
    <source>
        <dbReference type="EMBL" id="GLQ74112.1"/>
    </source>
</evidence>